<name>A0A5B9D9Q5_9ARCH</name>
<reference evidence="1" key="1">
    <citation type="journal article" date="2020" name="Nature">
        <title>Isolation of an archaeon at the prokaryote-eukaryote interface.</title>
        <authorList>
            <person name="Imachi H."/>
            <person name="Nobu M.K."/>
            <person name="Nakahara N."/>
            <person name="Morono Y."/>
            <person name="Ogawara M."/>
            <person name="Takaki Y."/>
            <person name="Takano Y."/>
            <person name="Uematsu K."/>
            <person name="Ikuta T."/>
            <person name="Ito M."/>
            <person name="Matsui Y."/>
            <person name="Miyazaki M."/>
            <person name="Murata K."/>
            <person name="Saito Y."/>
            <person name="Sakai S."/>
            <person name="Song C."/>
            <person name="Tasumi E."/>
            <person name="Yamanaka Y."/>
            <person name="Yamaguchi T."/>
            <person name="Kamagata Y."/>
            <person name="Tamaki H."/>
            <person name="Takai K."/>
        </authorList>
    </citation>
    <scope>NUCLEOTIDE SEQUENCE [LARGE SCALE GENOMIC DNA]</scope>
    <source>
        <strain evidence="1">MK-D1</strain>
    </source>
</reference>
<dbReference type="AlphaFoldDB" id="A0A5B9D9Q5"/>
<gene>
    <name evidence="1" type="ORF">DSAG12_01659</name>
</gene>
<evidence type="ECO:0000313" key="1">
    <source>
        <dbReference type="EMBL" id="QEE15832.1"/>
    </source>
</evidence>
<protein>
    <submittedName>
        <fullName evidence="1">Uncharacterized protein</fullName>
    </submittedName>
</protein>
<organism evidence="1">
    <name type="scientific">Promethearchaeum syntrophicum</name>
    <dbReference type="NCBI Taxonomy" id="2594042"/>
    <lineage>
        <taxon>Archaea</taxon>
        <taxon>Promethearchaeati</taxon>
        <taxon>Promethearchaeota</taxon>
        <taxon>Promethearchaeia</taxon>
        <taxon>Promethearchaeales</taxon>
        <taxon>Promethearchaeaceae</taxon>
        <taxon>Promethearchaeum</taxon>
    </lineage>
</organism>
<proteinExistence type="predicted"/>
<sequence length="41" mass="5063">MVENQIKYDPFFYIIIDFKLYSEMSLKYPKIFIFLNIGKHD</sequence>
<dbReference type="EMBL" id="CP042905">
    <property type="protein sequence ID" value="QEE15832.1"/>
    <property type="molecule type" value="Genomic_DNA"/>
</dbReference>
<accession>A0A5B9D9Q5</accession>